<evidence type="ECO:0000256" key="2">
    <source>
        <dbReference type="SAM" id="MobiDB-lite"/>
    </source>
</evidence>
<proteinExistence type="inferred from homology"/>
<evidence type="ECO:0000313" key="6">
    <source>
        <dbReference type="Proteomes" id="UP000050816"/>
    </source>
</evidence>
<evidence type="ECO:0000259" key="3">
    <source>
        <dbReference type="Pfam" id="PF06970"/>
    </source>
</evidence>
<comment type="caution">
    <text evidence="5">The sequence shown here is derived from an EMBL/GenBank/DDBJ whole genome shotgun (WGS) entry which is preliminary data.</text>
</comment>
<feature type="domain" description="Replication initiator A N-terminal" evidence="3">
    <location>
        <begin position="9"/>
        <end position="88"/>
    </location>
</feature>
<accession>A0A0R1UE65</accession>
<dbReference type="InterPro" id="IPR006343">
    <property type="entry name" value="DnaB/C_C"/>
</dbReference>
<dbReference type="Pfam" id="PF07261">
    <property type="entry name" value="DnaB_2"/>
    <property type="match status" value="1"/>
</dbReference>
<protein>
    <submittedName>
        <fullName evidence="5">Replication protein, repa</fullName>
    </submittedName>
</protein>
<evidence type="ECO:0000313" key="5">
    <source>
        <dbReference type="EMBL" id="KRL91677.1"/>
    </source>
</evidence>
<comment type="similarity">
    <text evidence="1">Belongs to the DnaB/DnaD family.</text>
</comment>
<gene>
    <name evidence="5" type="ORF">FC43_GL001098</name>
</gene>
<dbReference type="InterPro" id="IPR034829">
    <property type="entry name" value="DnaD-like_sf"/>
</dbReference>
<feature type="domain" description="DnaB/C C-terminal" evidence="4">
    <location>
        <begin position="213"/>
        <end position="279"/>
    </location>
</feature>
<evidence type="ECO:0000259" key="4">
    <source>
        <dbReference type="Pfam" id="PF07261"/>
    </source>
</evidence>
<dbReference type="EMBL" id="AZFK01000018">
    <property type="protein sequence ID" value="KRL91677.1"/>
    <property type="molecule type" value="Genomic_DNA"/>
</dbReference>
<dbReference type="InterPro" id="IPR010724">
    <property type="entry name" value="RepA_N"/>
</dbReference>
<sequence length="423" mass="47745">MKNMPSKAFLGLNVDLLNNPKYDEIKMDALVLYSLYADRAACSKANSNNGNNNFVDKNGRHFVIFTDDEASKLIRTSTRTIANYRKKLASVGLITQTVVFTGLRRINRIFVNDVEQTPKNVEVKLHWKNHTVRTETVVSSWTISAKLNWINTMAKNILDRVENNDMTNRKKVPLSLSQASLTQGLSTDGHDTTQAQVPVSEYRKLPEAIRTEFGKHFGFINPTIAKRLNNLVANQGEDCVLYAIQKTSSRNVKSPIAYVESCLRNAANNGLKTVAEMMAFDQQYAQNKPEKAQKRPSKKTFGRKKAKKIEKLPDWAQKQWDSTPKPFQESTVAMTPNTEQEVTPQCTENKSNSADLKNFVEKSVNYLENQGFIVPETSSNDHEQGVLERIKSTIKTMFGLETGVEEVSNALSAWRLDRMISSL</sequence>
<name>A0A0R1UE65_9LACO</name>
<reference evidence="5 6" key="1">
    <citation type="journal article" date="2015" name="Genome Announc.">
        <title>Expanding the biotechnology potential of lactobacilli through comparative genomics of 213 strains and associated genera.</title>
        <authorList>
            <person name="Sun Z."/>
            <person name="Harris H.M."/>
            <person name="McCann A."/>
            <person name="Guo C."/>
            <person name="Argimon S."/>
            <person name="Zhang W."/>
            <person name="Yang X."/>
            <person name="Jeffery I.B."/>
            <person name="Cooney J.C."/>
            <person name="Kagawa T.F."/>
            <person name="Liu W."/>
            <person name="Song Y."/>
            <person name="Salvetti E."/>
            <person name="Wrobel A."/>
            <person name="Rasinkangas P."/>
            <person name="Parkhill J."/>
            <person name="Rea M.C."/>
            <person name="O'Sullivan O."/>
            <person name="Ritari J."/>
            <person name="Douillard F.P."/>
            <person name="Paul Ross R."/>
            <person name="Yang R."/>
            <person name="Briner A.E."/>
            <person name="Felis G.E."/>
            <person name="de Vos W.M."/>
            <person name="Barrangou R."/>
            <person name="Klaenhammer T.R."/>
            <person name="Caufield P.W."/>
            <person name="Cui Y."/>
            <person name="Zhang H."/>
            <person name="O'Toole P.W."/>
        </authorList>
    </citation>
    <scope>NUCLEOTIDE SEQUENCE [LARGE SCALE GENOMIC DNA]</scope>
    <source>
        <strain evidence="5 6">DSM 15946</strain>
    </source>
</reference>
<feature type="compositionally biased region" description="Basic residues" evidence="2">
    <location>
        <begin position="294"/>
        <end position="306"/>
    </location>
</feature>
<dbReference type="Pfam" id="PF06970">
    <property type="entry name" value="RepA_N"/>
    <property type="match status" value="1"/>
</dbReference>
<feature type="region of interest" description="Disordered" evidence="2">
    <location>
        <begin position="285"/>
        <end position="306"/>
    </location>
</feature>
<dbReference type="Proteomes" id="UP000050816">
    <property type="component" value="Unassembled WGS sequence"/>
</dbReference>
<evidence type="ECO:0000256" key="1">
    <source>
        <dbReference type="ARBA" id="ARBA00093462"/>
    </source>
</evidence>
<dbReference type="Gene3D" id="1.10.10.630">
    <property type="entry name" value="DnaD domain-like"/>
    <property type="match status" value="1"/>
</dbReference>
<organism evidence="5 6">
    <name type="scientific">Limosilactobacillus ingluviei DSM 15946</name>
    <dbReference type="NCBI Taxonomy" id="1423760"/>
    <lineage>
        <taxon>Bacteria</taxon>
        <taxon>Bacillati</taxon>
        <taxon>Bacillota</taxon>
        <taxon>Bacilli</taxon>
        <taxon>Lactobacillales</taxon>
        <taxon>Lactobacillaceae</taxon>
        <taxon>Limosilactobacillus</taxon>
    </lineage>
</organism>
<dbReference type="AlphaFoldDB" id="A0A0R1UE65"/>
<dbReference type="PATRIC" id="fig|1423760.3.peg.1163"/>